<proteinExistence type="predicted"/>
<gene>
    <name evidence="1" type="ORF">EVAR_37554_1</name>
</gene>
<comment type="caution">
    <text evidence="1">The sequence shown here is derived from an EMBL/GenBank/DDBJ whole genome shotgun (WGS) entry which is preliminary data.</text>
</comment>
<evidence type="ECO:0000313" key="1">
    <source>
        <dbReference type="EMBL" id="GBP66092.1"/>
    </source>
</evidence>
<dbReference type="EMBL" id="BGZK01000947">
    <property type="protein sequence ID" value="GBP66092.1"/>
    <property type="molecule type" value="Genomic_DNA"/>
</dbReference>
<sequence length="146" mass="16418">MRAKLRANIKYFGIRAKTSAGGGRPRPARARISHEISAFNDVTARPAPPCIAHEHGLLFCNKRQYEIMSWTVALDSLVAANLPATQRRRSLYLRAHGTEWFILGYNVLDVSVQRAAKDMQLVTHLSPSNLLFHYESSSDKLNINSK</sequence>
<reference evidence="1 2" key="1">
    <citation type="journal article" date="2019" name="Commun. Biol.">
        <title>The bagworm genome reveals a unique fibroin gene that provides high tensile strength.</title>
        <authorList>
            <person name="Kono N."/>
            <person name="Nakamura H."/>
            <person name="Ohtoshi R."/>
            <person name="Tomita M."/>
            <person name="Numata K."/>
            <person name="Arakawa K."/>
        </authorList>
    </citation>
    <scope>NUCLEOTIDE SEQUENCE [LARGE SCALE GENOMIC DNA]</scope>
</reference>
<dbReference type="AlphaFoldDB" id="A0A4C1XSU9"/>
<keyword evidence="2" id="KW-1185">Reference proteome</keyword>
<organism evidence="1 2">
    <name type="scientific">Eumeta variegata</name>
    <name type="common">Bagworm moth</name>
    <name type="synonym">Eumeta japonica</name>
    <dbReference type="NCBI Taxonomy" id="151549"/>
    <lineage>
        <taxon>Eukaryota</taxon>
        <taxon>Metazoa</taxon>
        <taxon>Ecdysozoa</taxon>
        <taxon>Arthropoda</taxon>
        <taxon>Hexapoda</taxon>
        <taxon>Insecta</taxon>
        <taxon>Pterygota</taxon>
        <taxon>Neoptera</taxon>
        <taxon>Endopterygota</taxon>
        <taxon>Lepidoptera</taxon>
        <taxon>Glossata</taxon>
        <taxon>Ditrysia</taxon>
        <taxon>Tineoidea</taxon>
        <taxon>Psychidae</taxon>
        <taxon>Oiketicinae</taxon>
        <taxon>Eumeta</taxon>
    </lineage>
</organism>
<dbReference type="Proteomes" id="UP000299102">
    <property type="component" value="Unassembled WGS sequence"/>
</dbReference>
<accession>A0A4C1XSU9</accession>
<protein>
    <submittedName>
        <fullName evidence="1">Uncharacterized protein</fullName>
    </submittedName>
</protein>
<name>A0A4C1XSU9_EUMVA</name>
<evidence type="ECO:0000313" key="2">
    <source>
        <dbReference type="Proteomes" id="UP000299102"/>
    </source>
</evidence>